<organism evidence="2 3">
    <name type="scientific">Fusarium mangiferae</name>
    <name type="common">Mango malformation disease fungus</name>
    <dbReference type="NCBI Taxonomy" id="192010"/>
    <lineage>
        <taxon>Eukaryota</taxon>
        <taxon>Fungi</taxon>
        <taxon>Dikarya</taxon>
        <taxon>Ascomycota</taxon>
        <taxon>Pezizomycotina</taxon>
        <taxon>Sordariomycetes</taxon>
        <taxon>Hypocreomycetidae</taxon>
        <taxon>Hypocreales</taxon>
        <taxon>Nectriaceae</taxon>
        <taxon>Fusarium</taxon>
        <taxon>Fusarium fujikuroi species complex</taxon>
    </lineage>
</organism>
<evidence type="ECO:0000313" key="3">
    <source>
        <dbReference type="Proteomes" id="UP000184255"/>
    </source>
</evidence>
<proteinExistence type="predicted"/>
<protein>
    <submittedName>
        <fullName evidence="2">Uncharacterized protein</fullName>
    </submittedName>
</protein>
<reference evidence="3" key="1">
    <citation type="journal article" date="2016" name="Genome Biol. Evol.">
        <title>Comparative 'omics' of the Fusarium fujikuroi species complex highlights differences in genetic potential and metabolite synthesis.</title>
        <authorList>
            <person name="Niehaus E.-M."/>
            <person name="Muensterkoetter M."/>
            <person name="Proctor R.H."/>
            <person name="Brown D.W."/>
            <person name="Sharon A."/>
            <person name="Idan Y."/>
            <person name="Oren-Young L."/>
            <person name="Sieber C.M."/>
            <person name="Novak O."/>
            <person name="Pencik A."/>
            <person name="Tarkowska D."/>
            <person name="Hromadova K."/>
            <person name="Freeman S."/>
            <person name="Maymon M."/>
            <person name="Elazar M."/>
            <person name="Youssef S.A."/>
            <person name="El-Shabrawy E.S.M."/>
            <person name="Shalaby A.B.A."/>
            <person name="Houterman P."/>
            <person name="Brock N.L."/>
            <person name="Burkhardt I."/>
            <person name="Tsavkelova E.A."/>
            <person name="Dickschat J.S."/>
            <person name="Galuszka P."/>
            <person name="Gueldener U."/>
            <person name="Tudzynski B."/>
        </authorList>
    </citation>
    <scope>NUCLEOTIDE SEQUENCE [LARGE SCALE GENOMIC DNA]</scope>
    <source>
        <strain evidence="3">MRC7560</strain>
    </source>
</reference>
<dbReference type="GeneID" id="65084158"/>
<dbReference type="Proteomes" id="UP000184255">
    <property type="component" value="Unassembled WGS sequence"/>
</dbReference>
<feature type="region of interest" description="Disordered" evidence="1">
    <location>
        <begin position="32"/>
        <end position="52"/>
    </location>
</feature>
<dbReference type="RefSeq" id="XP_041679221.1">
    <property type="nucleotide sequence ID" value="XM_041828349.1"/>
</dbReference>
<evidence type="ECO:0000256" key="1">
    <source>
        <dbReference type="SAM" id="MobiDB-lite"/>
    </source>
</evidence>
<name>A0A1L7SQ01_FUSMA</name>
<gene>
    <name evidence="2" type="ORF">FMAN_04890</name>
</gene>
<comment type="caution">
    <text evidence="2">The sequence shown here is derived from an EMBL/GenBank/DDBJ whole genome shotgun (WGS) entry which is preliminary data.</text>
</comment>
<accession>A0A1L7SQ01</accession>
<dbReference type="AlphaFoldDB" id="A0A1L7SQ01"/>
<feature type="compositionally biased region" description="Polar residues" evidence="1">
    <location>
        <begin position="32"/>
        <end position="43"/>
    </location>
</feature>
<evidence type="ECO:0000313" key="2">
    <source>
        <dbReference type="EMBL" id="CVK88474.1"/>
    </source>
</evidence>
<dbReference type="EMBL" id="FCQH01000003">
    <property type="protein sequence ID" value="CVK88474.1"/>
    <property type="molecule type" value="Genomic_DNA"/>
</dbReference>
<sequence>MAVKRTVVPSNNKDHLSLKIAKVQIEKSITVPHSPTSVGSSSVAPGIIIDNL</sequence>
<dbReference type="VEuPathDB" id="FungiDB:FMAN_04890"/>
<keyword evidence="3" id="KW-1185">Reference proteome</keyword>